<proteinExistence type="predicted"/>
<evidence type="ECO:0000313" key="1">
    <source>
        <dbReference type="EMBL" id="GMR30771.1"/>
    </source>
</evidence>
<dbReference type="EMBL" id="BTRK01000001">
    <property type="protein sequence ID" value="GMR30771.1"/>
    <property type="molecule type" value="Genomic_DNA"/>
</dbReference>
<feature type="non-terminal residue" evidence="1">
    <location>
        <position position="1"/>
    </location>
</feature>
<gene>
    <name evidence="1" type="ORF">PMAYCL1PPCAC_00966</name>
</gene>
<protein>
    <submittedName>
        <fullName evidence="1">Uncharacterized protein</fullName>
    </submittedName>
</protein>
<reference evidence="2" key="1">
    <citation type="submission" date="2022-10" db="EMBL/GenBank/DDBJ databases">
        <title>Genome assembly of Pristionchus species.</title>
        <authorList>
            <person name="Yoshida K."/>
            <person name="Sommer R.J."/>
        </authorList>
    </citation>
    <scope>NUCLEOTIDE SEQUENCE [LARGE SCALE GENOMIC DNA]</scope>
    <source>
        <strain evidence="2">RS5460</strain>
    </source>
</reference>
<sequence>SDRRFSRSNVLGDDGVGVHASDQFLNKRVSIETLRLSVIDEFRELLRGEDIRPCFGFSQKQPIVAVLDEEFLYERREFVDGRHDFLLEVETLVHLSWILRVLAQQAPTEPVRPVVGGEILDDLSDHVEARLLEHACAGKASNIADESMDGGRGANLDSVDFEDGDVAKGRGSLQRDPLFERNTTILEGHLRQLQQLSEQFSSSSSVEVDQLDCGHIFSEKNPFSTGRE</sequence>
<dbReference type="AlphaFoldDB" id="A0AAN5C6X6"/>
<comment type="caution">
    <text evidence="1">The sequence shown here is derived from an EMBL/GenBank/DDBJ whole genome shotgun (WGS) entry which is preliminary data.</text>
</comment>
<evidence type="ECO:0000313" key="2">
    <source>
        <dbReference type="Proteomes" id="UP001328107"/>
    </source>
</evidence>
<dbReference type="Proteomes" id="UP001328107">
    <property type="component" value="Unassembled WGS sequence"/>
</dbReference>
<keyword evidence="2" id="KW-1185">Reference proteome</keyword>
<accession>A0AAN5C6X6</accession>
<organism evidence="1 2">
    <name type="scientific">Pristionchus mayeri</name>
    <dbReference type="NCBI Taxonomy" id="1317129"/>
    <lineage>
        <taxon>Eukaryota</taxon>
        <taxon>Metazoa</taxon>
        <taxon>Ecdysozoa</taxon>
        <taxon>Nematoda</taxon>
        <taxon>Chromadorea</taxon>
        <taxon>Rhabditida</taxon>
        <taxon>Rhabditina</taxon>
        <taxon>Diplogasteromorpha</taxon>
        <taxon>Diplogasteroidea</taxon>
        <taxon>Neodiplogasteridae</taxon>
        <taxon>Pristionchus</taxon>
    </lineage>
</organism>
<name>A0AAN5C6X6_9BILA</name>